<dbReference type="Pfam" id="PF00380">
    <property type="entry name" value="Ribosomal_S9"/>
    <property type="match status" value="1"/>
</dbReference>
<comment type="caution">
    <text evidence="7">The sequence shown here is derived from an EMBL/GenBank/DDBJ whole genome shotgun (WGS) entry which is preliminary data.</text>
</comment>
<dbReference type="GO" id="GO:0006412">
    <property type="term" value="P:translation"/>
    <property type="evidence" value="ECO:0007669"/>
    <property type="project" value="UniProtKB-UniRule"/>
</dbReference>
<evidence type="ECO:0000313" key="8">
    <source>
        <dbReference type="Proteomes" id="UP000606463"/>
    </source>
</evidence>
<evidence type="ECO:0000256" key="3">
    <source>
        <dbReference type="ARBA" id="ARBA00023274"/>
    </source>
</evidence>
<dbReference type="PROSITE" id="PS00360">
    <property type="entry name" value="RIBOSOMAL_S9"/>
    <property type="match status" value="1"/>
</dbReference>
<protein>
    <recommendedName>
        <fullName evidence="4 5">Small ribosomal subunit protein uS9</fullName>
    </recommendedName>
</protein>
<dbReference type="NCBIfam" id="NF001099">
    <property type="entry name" value="PRK00132.1"/>
    <property type="match status" value="1"/>
</dbReference>
<dbReference type="GO" id="GO:0003735">
    <property type="term" value="F:structural constituent of ribosome"/>
    <property type="evidence" value="ECO:0007669"/>
    <property type="project" value="InterPro"/>
</dbReference>
<evidence type="ECO:0000256" key="1">
    <source>
        <dbReference type="ARBA" id="ARBA00005251"/>
    </source>
</evidence>
<reference evidence="7" key="1">
    <citation type="journal article" date="2020" name="ISME J.">
        <title>Gammaproteobacteria mediating utilization of methyl-, sulfur- and petroleum organic compounds in deep ocean hydrothermal plumes.</title>
        <authorList>
            <person name="Zhou Z."/>
            <person name="Liu Y."/>
            <person name="Pan J."/>
            <person name="Cron B.R."/>
            <person name="Toner B.M."/>
            <person name="Anantharaman K."/>
            <person name="Breier J.A."/>
            <person name="Dick G.J."/>
            <person name="Li M."/>
        </authorList>
    </citation>
    <scope>NUCLEOTIDE SEQUENCE</scope>
    <source>
        <strain evidence="7">SZUA-1501</strain>
    </source>
</reference>
<dbReference type="InterPro" id="IPR020568">
    <property type="entry name" value="Ribosomal_Su5_D2-typ_SF"/>
</dbReference>
<dbReference type="InterPro" id="IPR014721">
    <property type="entry name" value="Ribsml_uS5_D2-typ_fold_subgr"/>
</dbReference>
<dbReference type="Gene3D" id="3.30.230.10">
    <property type="match status" value="1"/>
</dbReference>
<sequence length="145" mass="16644">MQKLKDFKITPDNSFYATGKRKESIAKVWILPGMADKQIVRTQNGKEYNLKDYVMRETLYNRIMIPFKITGTEGKFGIFAEVIGGGISGQAEAIMYGIAKALLAYNPDLRPKLKKAGLLTRDAREKERKKYDQMGARAKYRWSKR</sequence>
<proteinExistence type="inferred from homology"/>
<dbReference type="Proteomes" id="UP000606463">
    <property type="component" value="Unassembled WGS sequence"/>
</dbReference>
<dbReference type="InterPro" id="IPR000754">
    <property type="entry name" value="Ribosomal_uS9"/>
</dbReference>
<evidence type="ECO:0000256" key="4">
    <source>
        <dbReference type="ARBA" id="ARBA00035259"/>
    </source>
</evidence>
<keyword evidence="3 5" id="KW-0687">Ribonucleoprotein</keyword>
<evidence type="ECO:0000256" key="5">
    <source>
        <dbReference type="HAMAP-Rule" id="MF_00532"/>
    </source>
</evidence>
<comment type="similarity">
    <text evidence="1 5 6">Belongs to the universal ribosomal protein uS9 family.</text>
</comment>
<accession>A0A9D1CFT7</accession>
<name>A0A9D1CFT7_AQUAO</name>
<evidence type="ECO:0000256" key="6">
    <source>
        <dbReference type="RuleBase" id="RU003815"/>
    </source>
</evidence>
<organism evidence="7 8">
    <name type="scientific">Aquifex aeolicus</name>
    <dbReference type="NCBI Taxonomy" id="63363"/>
    <lineage>
        <taxon>Bacteria</taxon>
        <taxon>Pseudomonadati</taxon>
        <taxon>Aquificota</taxon>
        <taxon>Aquificia</taxon>
        <taxon>Aquificales</taxon>
        <taxon>Aquificaceae</taxon>
        <taxon>Aquifex</taxon>
    </lineage>
</organism>
<dbReference type="EMBL" id="DQVE01000002">
    <property type="protein sequence ID" value="HIP97793.1"/>
    <property type="molecule type" value="Genomic_DNA"/>
</dbReference>
<gene>
    <name evidence="5" type="primary">rpsI</name>
    <name evidence="7" type="ORF">EYH37_00265</name>
</gene>
<dbReference type="PANTHER" id="PTHR21569:SF1">
    <property type="entry name" value="SMALL RIBOSOMAL SUBUNIT PROTEIN US9M"/>
    <property type="match status" value="1"/>
</dbReference>
<dbReference type="PANTHER" id="PTHR21569">
    <property type="entry name" value="RIBOSOMAL PROTEIN S9"/>
    <property type="match status" value="1"/>
</dbReference>
<dbReference type="InterPro" id="IPR020574">
    <property type="entry name" value="Ribosomal_uS9_CS"/>
</dbReference>
<dbReference type="HAMAP" id="MF_00532_B">
    <property type="entry name" value="Ribosomal_uS9_B"/>
    <property type="match status" value="1"/>
</dbReference>
<dbReference type="GO" id="GO:0022627">
    <property type="term" value="C:cytosolic small ribosomal subunit"/>
    <property type="evidence" value="ECO:0007669"/>
    <property type="project" value="TreeGrafter"/>
</dbReference>
<evidence type="ECO:0000313" key="7">
    <source>
        <dbReference type="EMBL" id="HIP97793.1"/>
    </source>
</evidence>
<dbReference type="InterPro" id="IPR023035">
    <property type="entry name" value="Ribosomal_uS9_bac/plastid"/>
</dbReference>
<evidence type="ECO:0000256" key="2">
    <source>
        <dbReference type="ARBA" id="ARBA00022980"/>
    </source>
</evidence>
<dbReference type="AlphaFoldDB" id="A0A9D1CFT7"/>
<keyword evidence="2 5" id="KW-0689">Ribosomal protein</keyword>
<dbReference type="GO" id="GO:0003723">
    <property type="term" value="F:RNA binding"/>
    <property type="evidence" value="ECO:0007669"/>
    <property type="project" value="TreeGrafter"/>
</dbReference>
<dbReference type="SUPFAM" id="SSF54211">
    <property type="entry name" value="Ribosomal protein S5 domain 2-like"/>
    <property type="match status" value="1"/>
</dbReference>